<keyword evidence="10" id="KW-1185">Reference proteome</keyword>
<dbReference type="GO" id="GO:0016627">
    <property type="term" value="F:oxidoreductase activity, acting on the CH-CH group of donors"/>
    <property type="evidence" value="ECO:0007669"/>
    <property type="project" value="InterPro"/>
</dbReference>
<dbReference type="Proteomes" id="UP000544134">
    <property type="component" value="Unassembled WGS sequence"/>
</dbReference>
<feature type="domain" description="Acetyl-CoA dehydrogenase-like C-terminal" evidence="8">
    <location>
        <begin position="471"/>
        <end position="596"/>
    </location>
</feature>
<dbReference type="RefSeq" id="WP_169488796.1">
    <property type="nucleotide sequence ID" value="NZ_JABBGJ010000035.1"/>
</dbReference>
<evidence type="ECO:0000259" key="8">
    <source>
        <dbReference type="Pfam" id="PF12806"/>
    </source>
</evidence>
<dbReference type="Gene3D" id="1.10.540.10">
    <property type="entry name" value="Acyl-CoA dehydrogenase/oxidase, N-terminal domain"/>
    <property type="match status" value="1"/>
</dbReference>
<dbReference type="Pfam" id="PF02770">
    <property type="entry name" value="Acyl-CoA_dh_M"/>
    <property type="match status" value="1"/>
</dbReference>
<comment type="caution">
    <text evidence="9">The sequence shown here is derived from an EMBL/GenBank/DDBJ whole genome shotgun (WGS) entry which is preliminary data.</text>
</comment>
<comment type="cofactor">
    <cofactor evidence="1">
        <name>FAD</name>
        <dbReference type="ChEBI" id="CHEBI:57692"/>
    </cofactor>
</comment>
<protein>
    <submittedName>
        <fullName evidence="9">Acyl-CoA dehydrogenase</fullName>
    </submittedName>
</protein>
<dbReference type="Pfam" id="PF00441">
    <property type="entry name" value="Acyl-CoA_dh_1"/>
    <property type="match status" value="1"/>
</dbReference>
<dbReference type="InterPro" id="IPR009075">
    <property type="entry name" value="AcylCo_DH/oxidase_C"/>
</dbReference>
<dbReference type="InterPro" id="IPR036250">
    <property type="entry name" value="AcylCo_DH-like_C"/>
</dbReference>
<dbReference type="InterPro" id="IPR013786">
    <property type="entry name" value="AcylCoA_DH/ox_N"/>
</dbReference>
<dbReference type="Gene3D" id="2.40.110.10">
    <property type="entry name" value="Butyryl-CoA Dehydrogenase, subunit A, domain 2"/>
    <property type="match status" value="1"/>
</dbReference>
<dbReference type="InterPro" id="IPR052166">
    <property type="entry name" value="Diverse_Acyl-CoA_DH"/>
</dbReference>
<name>A0A848IHW3_9BURK</name>
<dbReference type="Pfam" id="PF12806">
    <property type="entry name" value="Acyl-CoA_dh_C"/>
    <property type="match status" value="1"/>
</dbReference>
<evidence type="ECO:0000313" key="9">
    <source>
        <dbReference type="EMBL" id="NMM01978.1"/>
    </source>
</evidence>
<feature type="domain" description="Acyl-CoA dehydrogenase/oxidase C-terminal" evidence="5">
    <location>
        <begin position="286"/>
        <end position="452"/>
    </location>
</feature>
<evidence type="ECO:0000256" key="1">
    <source>
        <dbReference type="ARBA" id="ARBA00001974"/>
    </source>
</evidence>
<sequence length="601" mass="66141">MQEALIINSRDLEFQLFEVLEAETLTQRARHADHSRETFNAALETAHAVAAEKFATHNRLSDEHEPQFDGQRVTIPAEVKEALDAFRSAGFLAAGKDYEWGGMQLPSVISFACLSLFKSANIATSSYAMLTTANANVIERFGSAEQKRKYLQALFEGRAFGTMALTEPQAGSSLSDLVTSATPNQDGTYSIRGNKIFISGGDHELSENIVHLVLARIPGGPPGVKGISLFTVPKFHVNDDGSLGARNDVALAGLIHKMGWRGTTSTMLSFGERGECIGELVGEPHQGLAYMFHMMNEARIGVGLGAVMLGYRGYLASLDYARERPQGRRPDNKNPLDPQLALIEHADVRRMLLAQKAYVEGAYALCLYAARLVDEQHTGESDTARAEAGLLLDLLTPVVKSWPSQWCLEANSLAIQIHGGYGYTREYPVEQFYRDNRLNMIHEGTHGIQALDLLGRKVVMKQGAALKLLGREIQRSVESARIHPALQAHADSLSKAWSELTGTVEALLPTLASESERALANANAFLEAFGHIVLGWTWLRQAIVASAALPEAKSEADSDFYRGKLHACQWFFRWELPRVSLMLSTLRGLDDTTLTMALQWF</sequence>
<accession>A0A848IHW3</accession>
<dbReference type="InterPro" id="IPR006091">
    <property type="entry name" value="Acyl-CoA_Oxase/DH_mid-dom"/>
</dbReference>
<dbReference type="Gene3D" id="1.20.140.10">
    <property type="entry name" value="Butyryl-CoA Dehydrogenase, subunit A, domain 3"/>
    <property type="match status" value="1"/>
</dbReference>
<keyword evidence="4" id="KW-0274">FAD</keyword>
<dbReference type="Pfam" id="PF02771">
    <property type="entry name" value="Acyl-CoA_dh_N"/>
    <property type="match status" value="1"/>
</dbReference>
<dbReference type="InterPro" id="IPR009100">
    <property type="entry name" value="AcylCoA_DH/oxidase_NM_dom_sf"/>
</dbReference>
<evidence type="ECO:0000313" key="10">
    <source>
        <dbReference type="Proteomes" id="UP000544134"/>
    </source>
</evidence>
<dbReference type="InterPro" id="IPR025878">
    <property type="entry name" value="Acyl-CoA_dh-like_C_dom"/>
</dbReference>
<proteinExistence type="inferred from homology"/>
<evidence type="ECO:0000259" key="6">
    <source>
        <dbReference type="Pfam" id="PF02770"/>
    </source>
</evidence>
<evidence type="ECO:0000256" key="3">
    <source>
        <dbReference type="ARBA" id="ARBA00022630"/>
    </source>
</evidence>
<dbReference type="PANTHER" id="PTHR42803:SF3">
    <property type="entry name" value="ACYL-COA DEHYDROGENASE-RELATED"/>
    <property type="match status" value="1"/>
</dbReference>
<comment type="similarity">
    <text evidence="2">Belongs to the acyl-CoA dehydrogenase family.</text>
</comment>
<reference evidence="9 10" key="1">
    <citation type="submission" date="2020-04" db="EMBL/GenBank/DDBJ databases">
        <title>Paraburkholderia sp. RP-4-7 isolated from soil.</title>
        <authorList>
            <person name="Dahal R.H."/>
        </authorList>
    </citation>
    <scope>NUCLEOTIDE SEQUENCE [LARGE SCALE GENOMIC DNA]</scope>
    <source>
        <strain evidence="9 10">RP-4-7</strain>
    </source>
</reference>
<dbReference type="EMBL" id="JABBGJ010000035">
    <property type="protein sequence ID" value="NMM01978.1"/>
    <property type="molecule type" value="Genomic_DNA"/>
</dbReference>
<organism evidence="9 10">
    <name type="scientific">Paraburkholderia polaris</name>
    <dbReference type="NCBI Taxonomy" id="2728848"/>
    <lineage>
        <taxon>Bacteria</taxon>
        <taxon>Pseudomonadati</taxon>
        <taxon>Pseudomonadota</taxon>
        <taxon>Betaproteobacteria</taxon>
        <taxon>Burkholderiales</taxon>
        <taxon>Burkholderiaceae</taxon>
        <taxon>Paraburkholderia</taxon>
    </lineage>
</organism>
<evidence type="ECO:0000256" key="2">
    <source>
        <dbReference type="ARBA" id="ARBA00009347"/>
    </source>
</evidence>
<dbReference type="PANTHER" id="PTHR42803">
    <property type="entry name" value="ACYL-COA DEHYDROGENASE"/>
    <property type="match status" value="1"/>
</dbReference>
<evidence type="ECO:0000256" key="4">
    <source>
        <dbReference type="ARBA" id="ARBA00022827"/>
    </source>
</evidence>
<dbReference type="InterPro" id="IPR037069">
    <property type="entry name" value="AcylCoA_DH/ox_N_sf"/>
</dbReference>
<keyword evidence="3" id="KW-0285">Flavoprotein</keyword>
<evidence type="ECO:0000259" key="5">
    <source>
        <dbReference type="Pfam" id="PF00441"/>
    </source>
</evidence>
<gene>
    <name evidence="9" type="ORF">HHL24_29105</name>
</gene>
<evidence type="ECO:0000259" key="7">
    <source>
        <dbReference type="Pfam" id="PF02771"/>
    </source>
</evidence>
<dbReference type="SUPFAM" id="SSF47203">
    <property type="entry name" value="Acyl-CoA dehydrogenase C-terminal domain-like"/>
    <property type="match status" value="1"/>
</dbReference>
<feature type="domain" description="Acyl-CoA dehydrogenase/oxidase N-terminal" evidence="7">
    <location>
        <begin position="43"/>
        <end position="157"/>
    </location>
</feature>
<dbReference type="InterPro" id="IPR046373">
    <property type="entry name" value="Acyl-CoA_Oxase/DH_mid-dom_sf"/>
</dbReference>
<feature type="domain" description="Acyl-CoA oxidase/dehydrogenase middle" evidence="6">
    <location>
        <begin position="163"/>
        <end position="270"/>
    </location>
</feature>
<dbReference type="GO" id="GO:0050660">
    <property type="term" value="F:flavin adenine dinucleotide binding"/>
    <property type="evidence" value="ECO:0007669"/>
    <property type="project" value="InterPro"/>
</dbReference>
<dbReference type="SUPFAM" id="SSF56645">
    <property type="entry name" value="Acyl-CoA dehydrogenase NM domain-like"/>
    <property type="match status" value="1"/>
</dbReference>
<dbReference type="AlphaFoldDB" id="A0A848IHW3"/>